<feature type="compositionally biased region" description="Acidic residues" evidence="6">
    <location>
        <begin position="15"/>
        <end position="25"/>
    </location>
</feature>
<keyword evidence="5" id="KW-0539">Nucleus</keyword>
<dbReference type="InterPro" id="IPR034353">
    <property type="entry name" value="ABT1/ESF2_RRM"/>
</dbReference>
<dbReference type="Gene3D" id="3.30.70.330">
    <property type="match status" value="1"/>
</dbReference>
<dbReference type="EMBL" id="AP028911">
    <property type="protein sequence ID" value="BES92329.1"/>
    <property type="molecule type" value="Genomic_DNA"/>
</dbReference>
<keyword evidence="4" id="KW-0694">RNA-binding</keyword>
<organism evidence="7 8">
    <name type="scientific">Nesidiocoris tenuis</name>
    <dbReference type="NCBI Taxonomy" id="355587"/>
    <lineage>
        <taxon>Eukaryota</taxon>
        <taxon>Metazoa</taxon>
        <taxon>Ecdysozoa</taxon>
        <taxon>Arthropoda</taxon>
        <taxon>Hexapoda</taxon>
        <taxon>Insecta</taxon>
        <taxon>Pterygota</taxon>
        <taxon>Neoptera</taxon>
        <taxon>Paraneoptera</taxon>
        <taxon>Hemiptera</taxon>
        <taxon>Heteroptera</taxon>
        <taxon>Panheteroptera</taxon>
        <taxon>Cimicomorpha</taxon>
        <taxon>Miridae</taxon>
        <taxon>Dicyphina</taxon>
        <taxon>Nesidiocoris</taxon>
    </lineage>
</organism>
<dbReference type="SUPFAM" id="SSF54928">
    <property type="entry name" value="RNA-binding domain, RBD"/>
    <property type="match status" value="1"/>
</dbReference>
<reference evidence="7 8" key="1">
    <citation type="submission" date="2023-09" db="EMBL/GenBank/DDBJ databases">
        <title>Nesidiocoris tenuis whole genome shotgun sequence.</title>
        <authorList>
            <person name="Shibata T."/>
            <person name="Shimoda M."/>
            <person name="Kobayashi T."/>
            <person name="Uehara T."/>
        </authorList>
    </citation>
    <scope>NUCLEOTIDE SEQUENCE [LARGE SCALE GENOMIC DNA]</scope>
    <source>
        <strain evidence="7 8">Japan</strain>
    </source>
</reference>
<dbReference type="PANTHER" id="PTHR12311">
    <property type="entry name" value="ACTIVATOR OF BASAL TRANSCRIPTION 1"/>
    <property type="match status" value="1"/>
</dbReference>
<sequence>MKKKLETVLDHDGSSDELGEPDETQSSDGNDDSKSSIVDTEKRTRPTQELEEKKFKRGIVYISYLPDGMRPTLLRNMLSKFAPIGRMFMQKIKEQKSEKRKRKGGPRIGSEKFSEGWVEFLKKRHAKQVAALLNNQPMGGKKKSKFHDCLWNLKYLSRFKWIHLVERLGYERAVLRQRMQNEISQAKRVASFFKDTVDREERQRRKAKAKAKSNNGEAADSPDPGPSSSYVFTQRKTAEEKKAKRGDVGSAVTQEREKFLKSLFS</sequence>
<dbReference type="InterPro" id="IPR012677">
    <property type="entry name" value="Nucleotide-bd_a/b_plait_sf"/>
</dbReference>
<dbReference type="PANTHER" id="PTHR12311:SF7">
    <property type="entry name" value="ACTIVATOR OF BASAL TRANSCRIPTION 1"/>
    <property type="match status" value="1"/>
</dbReference>
<evidence type="ECO:0000256" key="6">
    <source>
        <dbReference type="SAM" id="MobiDB-lite"/>
    </source>
</evidence>
<comment type="similarity">
    <text evidence="2">Belongs to the ESF2/ABP1 family.</text>
</comment>
<evidence type="ECO:0000256" key="4">
    <source>
        <dbReference type="ARBA" id="ARBA00022884"/>
    </source>
</evidence>
<evidence type="ECO:0000256" key="1">
    <source>
        <dbReference type="ARBA" id="ARBA00004604"/>
    </source>
</evidence>
<comment type="subcellular location">
    <subcellularLocation>
        <location evidence="1">Nucleus</location>
        <location evidence="1">Nucleolus</location>
    </subcellularLocation>
</comment>
<keyword evidence="8" id="KW-1185">Reference proteome</keyword>
<evidence type="ECO:0000256" key="2">
    <source>
        <dbReference type="ARBA" id="ARBA00005819"/>
    </source>
</evidence>
<feature type="compositionally biased region" description="Basic and acidic residues" evidence="6">
    <location>
        <begin position="1"/>
        <end position="14"/>
    </location>
</feature>
<feature type="region of interest" description="Disordered" evidence="6">
    <location>
        <begin position="200"/>
        <end position="251"/>
    </location>
</feature>
<dbReference type="Proteomes" id="UP001307889">
    <property type="component" value="Chromosome 3"/>
</dbReference>
<evidence type="ECO:0000313" key="8">
    <source>
        <dbReference type="Proteomes" id="UP001307889"/>
    </source>
</evidence>
<feature type="compositionally biased region" description="Basic and acidic residues" evidence="6">
    <location>
        <begin position="236"/>
        <end position="247"/>
    </location>
</feature>
<dbReference type="InterPro" id="IPR039119">
    <property type="entry name" value="ABT1/Esf2"/>
</dbReference>
<proteinExistence type="inferred from homology"/>
<protein>
    <recommendedName>
        <fullName evidence="3">Activator of basal transcription 1</fullName>
    </recommendedName>
</protein>
<evidence type="ECO:0000256" key="5">
    <source>
        <dbReference type="ARBA" id="ARBA00023242"/>
    </source>
</evidence>
<gene>
    <name evidence="7" type="ORF">NTJ_05137</name>
</gene>
<dbReference type="InterPro" id="IPR035979">
    <property type="entry name" value="RBD_domain_sf"/>
</dbReference>
<dbReference type="CDD" id="cd12263">
    <property type="entry name" value="RRM_ABT1_like"/>
    <property type="match status" value="1"/>
</dbReference>
<evidence type="ECO:0000256" key="3">
    <source>
        <dbReference type="ARBA" id="ARBA00020737"/>
    </source>
</evidence>
<name>A0ABN7ALM8_9HEMI</name>
<accession>A0ABN7ALM8</accession>
<feature type="region of interest" description="Disordered" evidence="6">
    <location>
        <begin position="1"/>
        <end position="50"/>
    </location>
</feature>
<feature type="compositionally biased region" description="Basic and acidic residues" evidence="6">
    <location>
        <begin position="31"/>
        <end position="50"/>
    </location>
</feature>
<evidence type="ECO:0000313" key="7">
    <source>
        <dbReference type="EMBL" id="BES92329.1"/>
    </source>
</evidence>